<dbReference type="InterPro" id="IPR037165">
    <property type="entry name" value="AldOxase/xan_DH_Mopterin-bd_sf"/>
</dbReference>
<comment type="caution">
    <text evidence="3">The sequence shown here is derived from an EMBL/GenBank/DDBJ whole genome shotgun (WGS) entry which is preliminary data.</text>
</comment>
<gene>
    <name evidence="3" type="ORF">Y5W_00845</name>
</gene>
<reference evidence="3 4" key="1">
    <citation type="submission" date="2012-09" db="EMBL/GenBank/DDBJ databases">
        <title>Genome Sequence of alkane-degrading Bacterium Alcanivorax sp. 521-1.</title>
        <authorList>
            <person name="Lai Q."/>
            <person name="Shao Z."/>
        </authorList>
    </citation>
    <scope>NUCLEOTIDE SEQUENCE [LARGE SCALE GENOMIC DNA]</scope>
    <source>
        <strain evidence="3 4">521-1</strain>
    </source>
</reference>
<dbReference type="InterPro" id="IPR036856">
    <property type="entry name" value="Ald_Oxase/Xan_DH_a/b_sf"/>
</dbReference>
<protein>
    <submittedName>
        <fullName evidence="3">Membrane-bound aldehyde dehydrogenase, large subunit</fullName>
    </submittedName>
</protein>
<dbReference type="InterPro" id="IPR006311">
    <property type="entry name" value="TAT_signal"/>
</dbReference>
<evidence type="ECO:0000256" key="1">
    <source>
        <dbReference type="SAM" id="Phobius"/>
    </source>
</evidence>
<evidence type="ECO:0000313" key="3">
    <source>
        <dbReference type="EMBL" id="MBF5055551.1"/>
    </source>
</evidence>
<dbReference type="PANTHER" id="PTHR47495">
    <property type="entry name" value="ALDEHYDE DEHYDROGENASE"/>
    <property type="match status" value="1"/>
</dbReference>
<dbReference type="Gene3D" id="3.90.1170.50">
    <property type="entry name" value="Aldehyde oxidase/xanthine dehydrogenase, a/b hammerhead"/>
    <property type="match status" value="2"/>
</dbReference>
<dbReference type="InterPro" id="IPR008274">
    <property type="entry name" value="AldOxase/xan_DH_MoCoBD1"/>
</dbReference>
<dbReference type="SMART" id="SM01008">
    <property type="entry name" value="Ald_Xan_dh_C"/>
    <property type="match status" value="1"/>
</dbReference>
<dbReference type="EMBL" id="ARXX01000008">
    <property type="protein sequence ID" value="MBF5055551.1"/>
    <property type="molecule type" value="Genomic_DNA"/>
</dbReference>
<dbReference type="RefSeq" id="WP_194864284.1">
    <property type="nucleotide sequence ID" value="NZ_ARXX01000008.1"/>
</dbReference>
<dbReference type="InterPro" id="IPR000674">
    <property type="entry name" value="Ald_Oxase/Xan_DH_a/b"/>
</dbReference>
<dbReference type="PANTHER" id="PTHR47495:SF2">
    <property type="entry name" value="ALDEHYDE DEHYDROGENASE"/>
    <property type="match status" value="1"/>
</dbReference>
<evidence type="ECO:0000313" key="4">
    <source>
        <dbReference type="Proteomes" id="UP000662703"/>
    </source>
</evidence>
<proteinExistence type="predicted"/>
<dbReference type="PIRSF" id="PIRSF036389">
    <property type="entry name" value="IOR_B"/>
    <property type="match status" value="1"/>
</dbReference>
<accession>A0ABS0APZ0</accession>
<keyword evidence="1" id="KW-1133">Transmembrane helix</keyword>
<dbReference type="SUPFAM" id="SSF56003">
    <property type="entry name" value="Molybdenum cofactor-binding domain"/>
    <property type="match status" value="2"/>
</dbReference>
<dbReference type="PROSITE" id="PS51318">
    <property type="entry name" value="TAT"/>
    <property type="match status" value="1"/>
</dbReference>
<sequence>MDEQRLSADDRADTPRLSRRSFLVSMCAAGAVFGFPRAGLAAMNPGAADGQPLEAAGRRYEPTLWYWIDSQGQVNVNVIRAEMGQHVGTAIARILADELGARWEDVHIDHVDSDPKWGTMVTGGSWSVWQSWPVYRRAGAAGRTALAEKAAALWGVSADAVTVADGRVSAGGRSIGFGELVQKGLDRQFSQDELKALPLKSHDELTLLGRNLKALDIDTKTNGQAIYGIDAQVEGMVHAVPILPPTRYDCAITNIDDSAAKDIKGYQQTLKLEDPSGTAPGWAMVIADNHWAALKASRQIKVSYNTGDATEVGEAEIQAENRRLVDDTGTGAIMDTGDNGDVDATFADAADTFQADYTTQTVLHFQLEPANALVFRNDDGVWEVHTGNQWQSLCLPWLQEALGVKEDQVVMRTYMLGGGFGRRLNGDYAIPAALASKALGGKPVKMILTREDDSHFDSTRSPTLSRLRMAFNADNKVVGMDSAVASGWPTKVMIPGFMPKGTNGEPYDPFSSDGIDHWYGVGAQRARAISNELAEHTFRPGWLRSVSPGWINFAVESFMDEAARYIGADPVQFRLDHFKAEGRNAGQAPNSVGGARRQAAVLKRVAALSDYGRDDLPADSAIGIATTYGQSRDMPTWVGGAVHLSVDRESGRVDVHKIWLVVDCGTVVDPDGARAQVEGSALWGLSMALYEGTEFKNGRVVDSNLDSYGPLRMIDAPEIEIELVESTEVPVGLGEPGTTVVAPAIANGIQAAVGARLRHLPITPAAVREALQSGSA</sequence>
<dbReference type="Pfam" id="PF20256">
    <property type="entry name" value="MoCoBD_2"/>
    <property type="match status" value="2"/>
</dbReference>
<dbReference type="SUPFAM" id="SSF54665">
    <property type="entry name" value="CO dehydrogenase molybdoprotein N-domain-like"/>
    <property type="match status" value="1"/>
</dbReference>
<dbReference type="InterPro" id="IPR012368">
    <property type="entry name" value="OxRdtase_Mopterin-bd_su_IorB"/>
</dbReference>
<dbReference type="Pfam" id="PF02738">
    <property type="entry name" value="MoCoBD_1"/>
    <property type="match status" value="1"/>
</dbReference>
<keyword evidence="1" id="KW-0812">Transmembrane</keyword>
<organism evidence="3 4">
    <name type="scientific">Alloalcanivorax profundimaris</name>
    <dbReference type="NCBI Taxonomy" id="2735259"/>
    <lineage>
        <taxon>Bacteria</taxon>
        <taxon>Pseudomonadati</taxon>
        <taxon>Pseudomonadota</taxon>
        <taxon>Gammaproteobacteria</taxon>
        <taxon>Oceanospirillales</taxon>
        <taxon>Alcanivoracaceae</taxon>
        <taxon>Alloalcanivorax</taxon>
    </lineage>
</organism>
<evidence type="ECO:0000259" key="2">
    <source>
        <dbReference type="SMART" id="SM01008"/>
    </source>
</evidence>
<dbReference type="InterPro" id="IPR052516">
    <property type="entry name" value="N-heterocyclic_Hydroxylase"/>
</dbReference>
<feature type="transmembrane region" description="Helical" evidence="1">
    <location>
        <begin position="21"/>
        <end position="43"/>
    </location>
</feature>
<name>A0ABS0APZ0_9GAMM</name>
<dbReference type="InterPro" id="IPR046867">
    <property type="entry name" value="AldOxase/xan_DH_MoCoBD2"/>
</dbReference>
<keyword evidence="4" id="KW-1185">Reference proteome</keyword>
<dbReference type="Proteomes" id="UP000662703">
    <property type="component" value="Unassembled WGS sequence"/>
</dbReference>
<keyword evidence="1" id="KW-0472">Membrane</keyword>
<dbReference type="Gene3D" id="3.30.365.10">
    <property type="entry name" value="Aldehyde oxidase/xanthine dehydrogenase, molybdopterin binding domain"/>
    <property type="match status" value="4"/>
</dbReference>
<feature type="domain" description="Aldehyde oxidase/xanthine dehydrogenase a/b hammerhead" evidence="2">
    <location>
        <begin position="222"/>
        <end position="308"/>
    </location>
</feature>